<dbReference type="GO" id="GO:0032049">
    <property type="term" value="P:cardiolipin biosynthetic process"/>
    <property type="evidence" value="ECO:0007669"/>
    <property type="project" value="UniProtKB-UniRule"/>
</dbReference>
<dbReference type="SUPFAM" id="SSF56024">
    <property type="entry name" value="Phospholipase D/nuclease"/>
    <property type="match status" value="2"/>
</dbReference>
<reference evidence="15 16" key="1">
    <citation type="submission" date="2019-02" db="EMBL/GenBank/DDBJ databases">
        <title>Deep-cultivation of Planctomycetes and their phenomic and genomic characterization uncovers novel biology.</title>
        <authorList>
            <person name="Wiegand S."/>
            <person name="Jogler M."/>
            <person name="Boedeker C."/>
            <person name="Pinto D."/>
            <person name="Vollmers J."/>
            <person name="Rivas-Marin E."/>
            <person name="Kohn T."/>
            <person name="Peeters S.H."/>
            <person name="Heuer A."/>
            <person name="Rast P."/>
            <person name="Oberbeckmann S."/>
            <person name="Bunk B."/>
            <person name="Jeske O."/>
            <person name="Meyerdierks A."/>
            <person name="Storesund J.E."/>
            <person name="Kallscheuer N."/>
            <person name="Luecker S."/>
            <person name="Lage O.M."/>
            <person name="Pohl T."/>
            <person name="Merkel B.J."/>
            <person name="Hornburger P."/>
            <person name="Mueller R.-W."/>
            <person name="Bruemmer F."/>
            <person name="Labrenz M."/>
            <person name="Spormann A.M."/>
            <person name="Op den Camp H."/>
            <person name="Overmann J."/>
            <person name="Amann R."/>
            <person name="Jetten M.S.M."/>
            <person name="Mascher T."/>
            <person name="Medema M.H."/>
            <person name="Devos D.P."/>
            <person name="Kaster A.-K."/>
            <person name="Ovreas L."/>
            <person name="Rohde M."/>
            <person name="Galperin M.Y."/>
            <person name="Jogler C."/>
        </authorList>
    </citation>
    <scope>NUCLEOTIDE SEQUENCE [LARGE SCALE GENOMIC DNA]</scope>
    <source>
        <strain evidence="15 16">HG66A1</strain>
    </source>
</reference>
<dbReference type="GO" id="GO:0008808">
    <property type="term" value="F:cardiolipin synthase activity"/>
    <property type="evidence" value="ECO:0007669"/>
    <property type="project" value="UniProtKB-UniRule"/>
</dbReference>
<evidence type="ECO:0000256" key="9">
    <source>
        <dbReference type="ARBA" id="ARBA00023136"/>
    </source>
</evidence>
<keyword evidence="8" id="KW-0443">Lipid metabolism</keyword>
<keyword evidence="3" id="KW-0444">Lipid biosynthesis</keyword>
<dbReference type="EMBL" id="CP036266">
    <property type="protein sequence ID" value="QDT20027.1"/>
    <property type="molecule type" value="Genomic_DNA"/>
</dbReference>
<keyword evidence="16" id="KW-1185">Reference proteome</keyword>
<keyword evidence="11" id="KW-1208">Phospholipid metabolism</keyword>
<evidence type="ECO:0000256" key="7">
    <source>
        <dbReference type="ARBA" id="ARBA00022989"/>
    </source>
</evidence>
<keyword evidence="9 13" id="KW-0472">Membrane</keyword>
<evidence type="ECO:0000256" key="1">
    <source>
        <dbReference type="ARBA" id="ARBA00004651"/>
    </source>
</evidence>
<dbReference type="NCBIfam" id="TIGR04265">
    <property type="entry name" value="bac_cardiolipin"/>
    <property type="match status" value="1"/>
</dbReference>
<sequence length="480" mass="53869">MSITGIVVEIHILIEILVIIRVILRPHREPTSRLAWIVVIATIPVGGILAYLLLGEVNIGHRRVARMQRVLAGLPHYSAPQDTCNHPVLPSVPERYEHLFRVGRSISNFEPAEGNQARLLPDSNTVIDEMIRDIDAAEDHVHLLFYIWLPDNNGCKVVEALKRAAARGVKCRAMADGLGSRLMIKSAHWREMSQAGVHVAVALPIGNPLKRMLIGRIDLRNHRKIVVIDGGITYCGSQNCSDAEFRIKAKFAPWVDAVVRFEGPIARQNQYLFLSDWMTYVDEDLSDLLSEPVTSFEHGLPAQVIGTGPTVRNSAMPEMFTALIHTSRRELVISTPYFVPNEPLQEALCATAYRGVDTRIIFPAHNDSRFVAAASRSYYRELLEAGVKIYEYTGGLLHAKTLTFDGEITLIGSANMDRRSFDLNYENNILLYDPKLTTAVRERQEEYLAGAKEITLEDVTNWSLPRRFWNNSVAMLGPVL</sequence>
<dbReference type="Gene3D" id="3.30.870.10">
    <property type="entry name" value="Endonuclease Chain A"/>
    <property type="match status" value="2"/>
</dbReference>
<keyword evidence="4 15" id="KW-0808">Transferase</keyword>
<evidence type="ECO:0000256" key="10">
    <source>
        <dbReference type="ARBA" id="ARBA00023209"/>
    </source>
</evidence>
<accession>A0A517PKX4</accession>
<feature type="transmembrane region" description="Helical" evidence="13">
    <location>
        <begin position="6"/>
        <end position="24"/>
    </location>
</feature>
<name>A0A517PKX4_9PLAN</name>
<dbReference type="InterPro" id="IPR022924">
    <property type="entry name" value="Cardiolipin_synthase"/>
</dbReference>
<feature type="domain" description="PLD phosphodiesterase" evidence="14">
    <location>
        <begin position="393"/>
        <end position="420"/>
    </location>
</feature>
<evidence type="ECO:0000313" key="15">
    <source>
        <dbReference type="EMBL" id="QDT20027.1"/>
    </source>
</evidence>
<dbReference type="PANTHER" id="PTHR21248:SF22">
    <property type="entry name" value="PHOSPHOLIPASE D"/>
    <property type="match status" value="1"/>
</dbReference>
<keyword evidence="2" id="KW-1003">Cell membrane</keyword>
<dbReference type="InterPro" id="IPR025202">
    <property type="entry name" value="PLD-like_dom"/>
</dbReference>
<dbReference type="CDD" id="cd09152">
    <property type="entry name" value="PLDc_EcCLS_like_1"/>
    <property type="match status" value="1"/>
</dbReference>
<dbReference type="CDD" id="cd09158">
    <property type="entry name" value="PLDc_EcCLS_like_2"/>
    <property type="match status" value="1"/>
</dbReference>
<feature type="transmembrane region" description="Helical" evidence="13">
    <location>
        <begin position="36"/>
        <end position="54"/>
    </location>
</feature>
<evidence type="ECO:0000256" key="11">
    <source>
        <dbReference type="ARBA" id="ARBA00023264"/>
    </source>
</evidence>
<evidence type="ECO:0000256" key="8">
    <source>
        <dbReference type="ARBA" id="ARBA00023098"/>
    </source>
</evidence>
<dbReference type="Proteomes" id="UP000320421">
    <property type="component" value="Chromosome"/>
</dbReference>
<dbReference type="SMART" id="SM00155">
    <property type="entry name" value="PLDc"/>
    <property type="match status" value="2"/>
</dbReference>
<evidence type="ECO:0000313" key="16">
    <source>
        <dbReference type="Proteomes" id="UP000320421"/>
    </source>
</evidence>
<feature type="domain" description="PLD phosphodiesterase" evidence="14">
    <location>
        <begin position="217"/>
        <end position="244"/>
    </location>
</feature>
<keyword evidence="7 13" id="KW-1133">Transmembrane helix</keyword>
<organism evidence="15 16">
    <name type="scientific">Gimesia chilikensis</name>
    <dbReference type="NCBI Taxonomy" id="2605989"/>
    <lineage>
        <taxon>Bacteria</taxon>
        <taxon>Pseudomonadati</taxon>
        <taxon>Planctomycetota</taxon>
        <taxon>Planctomycetia</taxon>
        <taxon>Planctomycetales</taxon>
        <taxon>Planctomycetaceae</taxon>
        <taxon>Gimesia</taxon>
    </lineage>
</organism>
<protein>
    <recommendedName>
        <fullName evidence="12">Cardiolipin synthase</fullName>
        <ecNumber evidence="12">2.7.8.-</ecNumber>
    </recommendedName>
</protein>
<evidence type="ECO:0000256" key="4">
    <source>
        <dbReference type="ARBA" id="ARBA00022679"/>
    </source>
</evidence>
<dbReference type="InterPro" id="IPR027379">
    <property type="entry name" value="CLS_N"/>
</dbReference>
<keyword evidence="6" id="KW-0677">Repeat</keyword>
<evidence type="ECO:0000256" key="5">
    <source>
        <dbReference type="ARBA" id="ARBA00022692"/>
    </source>
</evidence>
<dbReference type="RefSeq" id="WP_145182243.1">
    <property type="nucleotide sequence ID" value="NZ_CP036266.1"/>
</dbReference>
<evidence type="ECO:0000259" key="14">
    <source>
        <dbReference type="PROSITE" id="PS50035"/>
    </source>
</evidence>
<comment type="subcellular location">
    <subcellularLocation>
        <location evidence="1">Cell membrane</location>
        <topology evidence="1">Multi-pass membrane protein</topology>
    </subcellularLocation>
</comment>
<evidence type="ECO:0000256" key="3">
    <source>
        <dbReference type="ARBA" id="ARBA00022516"/>
    </source>
</evidence>
<evidence type="ECO:0000256" key="13">
    <source>
        <dbReference type="SAM" id="Phobius"/>
    </source>
</evidence>
<dbReference type="Pfam" id="PF13396">
    <property type="entry name" value="PLDc_N"/>
    <property type="match status" value="1"/>
</dbReference>
<dbReference type="PROSITE" id="PS50035">
    <property type="entry name" value="PLD"/>
    <property type="match status" value="2"/>
</dbReference>
<dbReference type="AlphaFoldDB" id="A0A517PKX4"/>
<gene>
    <name evidence="15" type="primary">cls</name>
    <name evidence="15" type="ORF">HG66A1_18120</name>
</gene>
<dbReference type="EC" id="2.7.8.-" evidence="12"/>
<dbReference type="InterPro" id="IPR001736">
    <property type="entry name" value="PLipase_D/transphosphatidylase"/>
</dbReference>
<evidence type="ECO:0000256" key="2">
    <source>
        <dbReference type="ARBA" id="ARBA00022475"/>
    </source>
</evidence>
<evidence type="ECO:0000256" key="6">
    <source>
        <dbReference type="ARBA" id="ARBA00022737"/>
    </source>
</evidence>
<dbReference type="Pfam" id="PF13091">
    <property type="entry name" value="PLDc_2"/>
    <property type="match status" value="2"/>
</dbReference>
<dbReference type="PANTHER" id="PTHR21248">
    <property type="entry name" value="CARDIOLIPIN SYNTHASE"/>
    <property type="match status" value="1"/>
</dbReference>
<evidence type="ECO:0000256" key="12">
    <source>
        <dbReference type="NCBIfam" id="TIGR04265"/>
    </source>
</evidence>
<keyword evidence="5 13" id="KW-0812">Transmembrane</keyword>
<dbReference type="OrthoDB" id="9762009at2"/>
<keyword evidence="10" id="KW-0594">Phospholipid biosynthesis</keyword>
<dbReference type="GO" id="GO:0005886">
    <property type="term" value="C:plasma membrane"/>
    <property type="evidence" value="ECO:0007669"/>
    <property type="project" value="UniProtKB-SubCell"/>
</dbReference>
<proteinExistence type="predicted"/>